<feature type="compositionally biased region" description="Acidic residues" evidence="1">
    <location>
        <begin position="90"/>
        <end position="100"/>
    </location>
</feature>
<proteinExistence type="predicted"/>
<evidence type="ECO:0000313" key="2">
    <source>
        <dbReference type="EMBL" id="GCC41728.1"/>
    </source>
</evidence>
<evidence type="ECO:0000256" key="1">
    <source>
        <dbReference type="SAM" id="MobiDB-lite"/>
    </source>
</evidence>
<dbReference type="AlphaFoldDB" id="A0A401TGI6"/>
<comment type="caution">
    <text evidence="2">The sequence shown here is derived from an EMBL/GenBank/DDBJ whole genome shotgun (WGS) entry which is preliminary data.</text>
</comment>
<protein>
    <submittedName>
        <fullName evidence="2">Uncharacterized protein</fullName>
    </submittedName>
</protein>
<name>A0A401TGI6_CHIPU</name>
<gene>
    <name evidence="2" type="ORF">chiPu_0025591</name>
</gene>
<keyword evidence="3" id="KW-1185">Reference proteome</keyword>
<organism evidence="2 3">
    <name type="scientific">Chiloscyllium punctatum</name>
    <name type="common">Brownbanded bambooshark</name>
    <name type="synonym">Hemiscyllium punctatum</name>
    <dbReference type="NCBI Taxonomy" id="137246"/>
    <lineage>
        <taxon>Eukaryota</taxon>
        <taxon>Metazoa</taxon>
        <taxon>Chordata</taxon>
        <taxon>Craniata</taxon>
        <taxon>Vertebrata</taxon>
        <taxon>Chondrichthyes</taxon>
        <taxon>Elasmobranchii</taxon>
        <taxon>Galeomorphii</taxon>
        <taxon>Galeoidea</taxon>
        <taxon>Orectolobiformes</taxon>
        <taxon>Hemiscylliidae</taxon>
        <taxon>Chiloscyllium</taxon>
    </lineage>
</organism>
<feature type="compositionally biased region" description="Basic and acidic residues" evidence="1">
    <location>
        <begin position="75"/>
        <end position="89"/>
    </location>
</feature>
<dbReference type="EMBL" id="BEZZ01061628">
    <property type="protein sequence ID" value="GCC41728.1"/>
    <property type="molecule type" value="Genomic_DNA"/>
</dbReference>
<feature type="region of interest" description="Disordered" evidence="1">
    <location>
        <begin position="22"/>
        <end position="100"/>
    </location>
</feature>
<accession>A0A401TGI6</accession>
<dbReference type="Proteomes" id="UP000287033">
    <property type="component" value="Unassembled WGS sequence"/>
</dbReference>
<evidence type="ECO:0000313" key="3">
    <source>
        <dbReference type="Proteomes" id="UP000287033"/>
    </source>
</evidence>
<sequence length="100" mass="11376">MSPRYSRRVERLLSVPLRRYQQSGRRQSIAVESAPRSEACALPPGLAAEIPPRDVRGPQYRGRPQGPDPRCFLRLPREEDGDLLQRPEREGEEAEALGRD</sequence>
<reference evidence="2 3" key="1">
    <citation type="journal article" date="2018" name="Nat. Ecol. Evol.">
        <title>Shark genomes provide insights into elasmobranch evolution and the origin of vertebrates.</title>
        <authorList>
            <person name="Hara Y"/>
            <person name="Yamaguchi K"/>
            <person name="Onimaru K"/>
            <person name="Kadota M"/>
            <person name="Koyanagi M"/>
            <person name="Keeley SD"/>
            <person name="Tatsumi K"/>
            <person name="Tanaka K"/>
            <person name="Motone F"/>
            <person name="Kageyama Y"/>
            <person name="Nozu R"/>
            <person name="Adachi N"/>
            <person name="Nishimura O"/>
            <person name="Nakagawa R"/>
            <person name="Tanegashima C"/>
            <person name="Kiyatake I"/>
            <person name="Matsumoto R"/>
            <person name="Murakumo K"/>
            <person name="Nishida K"/>
            <person name="Terakita A"/>
            <person name="Kuratani S"/>
            <person name="Sato K"/>
            <person name="Hyodo S Kuraku.S."/>
        </authorList>
    </citation>
    <scope>NUCLEOTIDE SEQUENCE [LARGE SCALE GENOMIC DNA]</scope>
</reference>